<feature type="transmembrane region" description="Helical" evidence="6">
    <location>
        <begin position="318"/>
        <end position="335"/>
    </location>
</feature>
<feature type="transmembrane region" description="Helical" evidence="6">
    <location>
        <begin position="92"/>
        <end position="113"/>
    </location>
</feature>
<dbReference type="GO" id="GO:0015179">
    <property type="term" value="F:L-amino acid transmembrane transporter activity"/>
    <property type="evidence" value="ECO:0007669"/>
    <property type="project" value="TreeGrafter"/>
</dbReference>
<keyword evidence="3 6" id="KW-1133">Transmembrane helix</keyword>
<evidence type="ECO:0000256" key="4">
    <source>
        <dbReference type="ARBA" id="ARBA00023136"/>
    </source>
</evidence>
<evidence type="ECO:0000256" key="1">
    <source>
        <dbReference type="ARBA" id="ARBA00004141"/>
    </source>
</evidence>
<evidence type="ECO:0000259" key="7">
    <source>
        <dbReference type="Pfam" id="PF01490"/>
    </source>
</evidence>
<feature type="transmembrane region" description="Helical" evidence="6">
    <location>
        <begin position="55"/>
        <end position="80"/>
    </location>
</feature>
<dbReference type="AlphaFoldDB" id="A0A0M0JZC5"/>
<accession>A0A0M0JZC5</accession>
<feature type="transmembrane region" description="Helical" evidence="6">
    <location>
        <begin position="226"/>
        <end position="250"/>
    </location>
</feature>
<feature type="transmembrane region" description="Helical" evidence="6">
    <location>
        <begin position="374"/>
        <end position="395"/>
    </location>
</feature>
<dbReference type="Proteomes" id="UP000037460">
    <property type="component" value="Unassembled WGS sequence"/>
</dbReference>
<name>A0A0M0JZC5_9EUKA</name>
<dbReference type="GO" id="GO:0016020">
    <property type="term" value="C:membrane"/>
    <property type="evidence" value="ECO:0007669"/>
    <property type="project" value="UniProtKB-SubCell"/>
</dbReference>
<keyword evidence="9" id="KW-1185">Reference proteome</keyword>
<dbReference type="Pfam" id="PF01490">
    <property type="entry name" value="Aa_trans"/>
    <property type="match status" value="1"/>
</dbReference>
<evidence type="ECO:0000256" key="6">
    <source>
        <dbReference type="SAM" id="Phobius"/>
    </source>
</evidence>
<proteinExistence type="predicted"/>
<reference evidence="9" key="1">
    <citation type="journal article" date="2015" name="PLoS Genet.">
        <title>Genome Sequence and Transcriptome Analyses of Chrysochromulina tobin: Metabolic Tools for Enhanced Algal Fitness in the Prominent Order Prymnesiales (Haptophyceae).</title>
        <authorList>
            <person name="Hovde B.T."/>
            <person name="Deodato C.R."/>
            <person name="Hunsperger H.M."/>
            <person name="Ryken S.A."/>
            <person name="Yost W."/>
            <person name="Jha R.K."/>
            <person name="Patterson J."/>
            <person name="Monnat R.J. Jr."/>
            <person name="Barlow S.B."/>
            <person name="Starkenburg S.R."/>
            <person name="Cattolico R.A."/>
        </authorList>
    </citation>
    <scope>NUCLEOTIDE SEQUENCE</scope>
    <source>
        <strain evidence="9">CCMP291</strain>
    </source>
</reference>
<evidence type="ECO:0000256" key="3">
    <source>
        <dbReference type="ARBA" id="ARBA00022989"/>
    </source>
</evidence>
<dbReference type="InterPro" id="IPR013057">
    <property type="entry name" value="AA_transpt_TM"/>
</dbReference>
<keyword evidence="2 6" id="KW-0812">Transmembrane</keyword>
<feature type="transmembrane region" description="Helical" evidence="6">
    <location>
        <begin position="31"/>
        <end position="48"/>
    </location>
</feature>
<evidence type="ECO:0000256" key="2">
    <source>
        <dbReference type="ARBA" id="ARBA00022692"/>
    </source>
</evidence>
<feature type="transmembrane region" description="Helical" evidence="6">
    <location>
        <begin position="341"/>
        <end position="362"/>
    </location>
</feature>
<feature type="transmembrane region" description="Helical" evidence="6">
    <location>
        <begin position="270"/>
        <end position="297"/>
    </location>
</feature>
<feature type="domain" description="Amino acid transporter transmembrane" evidence="7">
    <location>
        <begin position="183"/>
        <end position="394"/>
    </location>
</feature>
<gene>
    <name evidence="8" type="ORF">Ctob_008331</name>
</gene>
<dbReference type="PANTHER" id="PTHR22950">
    <property type="entry name" value="AMINO ACID TRANSPORTER"/>
    <property type="match status" value="1"/>
</dbReference>
<dbReference type="EMBL" id="JWZX01002012">
    <property type="protein sequence ID" value="KOO31458.1"/>
    <property type="molecule type" value="Genomic_DNA"/>
</dbReference>
<comment type="subcellular location">
    <subcellularLocation>
        <location evidence="1">Membrane</location>
        <topology evidence="1">Multi-pass membrane protein</topology>
    </subcellularLocation>
</comment>
<feature type="region of interest" description="Disordered" evidence="5">
    <location>
        <begin position="140"/>
        <end position="163"/>
    </location>
</feature>
<keyword evidence="4 6" id="KW-0472">Membrane</keyword>
<evidence type="ECO:0000256" key="5">
    <source>
        <dbReference type="SAM" id="MobiDB-lite"/>
    </source>
</evidence>
<dbReference type="OrthoDB" id="655540at2759"/>
<evidence type="ECO:0000313" key="8">
    <source>
        <dbReference type="EMBL" id="KOO31458.1"/>
    </source>
</evidence>
<protein>
    <submittedName>
        <fullName evidence="8">Sodium-coupled neutral amino acid transporter</fullName>
    </submittedName>
</protein>
<comment type="caution">
    <text evidence="8">The sequence shown here is derived from an EMBL/GenBank/DDBJ whole genome shotgun (WGS) entry which is preliminary data.</text>
</comment>
<organism evidence="8 9">
    <name type="scientific">Chrysochromulina tobinii</name>
    <dbReference type="NCBI Taxonomy" id="1460289"/>
    <lineage>
        <taxon>Eukaryota</taxon>
        <taxon>Haptista</taxon>
        <taxon>Haptophyta</taxon>
        <taxon>Prymnesiophyceae</taxon>
        <taxon>Prymnesiales</taxon>
        <taxon>Chrysochromulinaceae</taxon>
        <taxon>Chrysochromulina</taxon>
    </lineage>
</organism>
<evidence type="ECO:0000313" key="9">
    <source>
        <dbReference type="Proteomes" id="UP000037460"/>
    </source>
</evidence>
<sequence length="397" mass="41306">MTESAESTGVALLYEIMASTFGSAAGQVTELVLALYSLGALIGSFVVLKQLTPPILLFLGWHEPPTLALLAVLCVLVLVPLSSLPSMERLKLTSIVSVLLQGVIVTTIVFAGLRAAWSSGRAIGLGAGTVAGNSLWADEMPPDPKELSQPPEPLPGSAAAATGPPAETLPVPLPWLLLEPLAWMRSTPVVAFAYQFHQNVPFLFRELRHASLGPSKWPSKASKMLVAIRATLGACFGLYTAVALASAVAFGSEVQKNLLVSLSSQRGLTLLPPSLVAAVQGAMALVMVCVFPVNLFGLRVGLHGRVCPGQPETAMHRWVSAALLTALCFGVASAVNDLGALFALIGATTGTLIMFVMPSALALRLRAGEGRSRLVAPSITLVFGIGVGVCGVIAICM</sequence>